<dbReference type="InterPro" id="IPR014729">
    <property type="entry name" value="Rossmann-like_a/b/a_fold"/>
</dbReference>
<dbReference type="KEGG" id="acad:UA74_10425"/>
<keyword evidence="4" id="KW-0119">Carbohydrate metabolism</keyword>
<protein>
    <submittedName>
        <fullName evidence="7">Cytidyltransferase-related enzyme</fullName>
    </submittedName>
</protein>
<dbReference type="PANTHER" id="PTHR43793">
    <property type="entry name" value="FAD SYNTHASE"/>
    <property type="match status" value="1"/>
</dbReference>
<proteinExistence type="predicted"/>
<keyword evidence="8" id="KW-1185">Reference proteome</keyword>
<dbReference type="Pfam" id="PF01467">
    <property type="entry name" value="CTP_transf_like"/>
    <property type="match status" value="1"/>
</dbReference>
<dbReference type="Proteomes" id="UP000185511">
    <property type="component" value="Chromosome"/>
</dbReference>
<sequence>MVLGDAMLDVDVEGTVDRLCPGTPAAVVDVCRELRRPGGAGLAALLAARSTDSVLLITAVADDEAGRALRGLLDEELTVLSVPLRGTTVRKARVRVAGQSLLRLDTGDGTADQGPLAAEIERALRSAGAILVADYGGGVAGHPDIRRLLAALAPTVPIVWDPHPRGPAPTPGARLISPNLSEARRFHQSGLEPAELAMILRDDWAAHAVAVTTGAAGAALADGRRVRTVPVPADARVTASAEPDACGAGDCFASTAAASLLAGATMAEAVSGAVEAAARFIGAGGACALSVRVEPSTPAQPPLPPNLGSAFDVAARVRAAGGRLVATGGCFDLLHPGHLSLLQQSRALGDALIVCLNSDDSVRRLKGLGRPILQARDRARLLTELASVDAVAIFDEPSPAALLERLCPDVWVKGGDYTGTQLPESEIVQRHGGETVLIPTVHGYSTSQLVAAAQGRS</sequence>
<dbReference type="GO" id="GO:0016779">
    <property type="term" value="F:nucleotidyltransferase activity"/>
    <property type="evidence" value="ECO:0007669"/>
    <property type="project" value="UniProtKB-KW"/>
</dbReference>
<keyword evidence="2" id="KW-0548">Nucleotidyltransferase</keyword>
<evidence type="ECO:0000259" key="6">
    <source>
        <dbReference type="Pfam" id="PF01467"/>
    </source>
</evidence>
<accession>A0AAC9LA42</accession>
<evidence type="ECO:0000313" key="8">
    <source>
        <dbReference type="Proteomes" id="UP000185511"/>
    </source>
</evidence>
<dbReference type="Gene3D" id="3.40.50.620">
    <property type="entry name" value="HUPs"/>
    <property type="match status" value="1"/>
</dbReference>
<evidence type="ECO:0000256" key="4">
    <source>
        <dbReference type="ARBA" id="ARBA00023277"/>
    </source>
</evidence>
<evidence type="ECO:0000313" key="7">
    <source>
        <dbReference type="EMBL" id="APU14148.1"/>
    </source>
</evidence>
<gene>
    <name evidence="7" type="ORF">UA74_10425</name>
</gene>
<feature type="domain" description="Carbohydrate kinase PfkB" evidence="5">
    <location>
        <begin position="170"/>
        <end position="288"/>
    </location>
</feature>
<evidence type="ECO:0000259" key="5">
    <source>
        <dbReference type="Pfam" id="PF00294"/>
    </source>
</evidence>
<evidence type="ECO:0000256" key="2">
    <source>
        <dbReference type="ARBA" id="ARBA00022695"/>
    </source>
</evidence>
<reference evidence="8" key="1">
    <citation type="submission" date="2016-06" db="EMBL/GenBank/DDBJ databases">
        <title>Complete genome sequence of Actinoalloteichus fjordicus DSM 46855 (=ADI127-17), type strain of the new species Actinoalloteichus fjordicus.</title>
        <authorList>
            <person name="Ruckert C."/>
            <person name="Nouioui I."/>
            <person name="Willmese J."/>
            <person name="van Wezel G."/>
            <person name="Klenk H.-P."/>
            <person name="Kalinowski J."/>
            <person name="Zotchev S.B."/>
        </authorList>
    </citation>
    <scope>NUCLEOTIDE SEQUENCE [LARGE SCALE GENOMIC DNA]</scope>
    <source>
        <strain evidence="8">ADI127-7</strain>
    </source>
</reference>
<name>A0AAC9LA42_9PSEU</name>
<dbReference type="EMBL" id="CP016076">
    <property type="protein sequence ID" value="APU14148.1"/>
    <property type="molecule type" value="Genomic_DNA"/>
</dbReference>
<keyword evidence="1" id="KW-0808">Transferase</keyword>
<keyword evidence="3" id="KW-0511">Multifunctional enzyme</keyword>
<evidence type="ECO:0000256" key="1">
    <source>
        <dbReference type="ARBA" id="ARBA00022679"/>
    </source>
</evidence>
<dbReference type="InterPro" id="IPR004821">
    <property type="entry name" value="Cyt_trans-like"/>
</dbReference>
<dbReference type="PANTHER" id="PTHR43793:SF2">
    <property type="entry name" value="BIFUNCTIONAL PROTEIN HLDE"/>
    <property type="match status" value="1"/>
</dbReference>
<evidence type="ECO:0000256" key="3">
    <source>
        <dbReference type="ARBA" id="ARBA00023268"/>
    </source>
</evidence>
<dbReference type="InterPro" id="IPR050385">
    <property type="entry name" value="Archaeal_FAD_synthase"/>
</dbReference>
<dbReference type="InterPro" id="IPR011611">
    <property type="entry name" value="PfkB_dom"/>
</dbReference>
<dbReference type="Pfam" id="PF00294">
    <property type="entry name" value="PfkB"/>
    <property type="match status" value="1"/>
</dbReference>
<dbReference type="AlphaFoldDB" id="A0AAC9LA42"/>
<feature type="domain" description="Cytidyltransferase-like" evidence="6">
    <location>
        <begin position="327"/>
        <end position="419"/>
    </location>
</feature>
<organism evidence="7 8">
    <name type="scientific">Actinoalloteichus fjordicus</name>
    <dbReference type="NCBI Taxonomy" id="1612552"/>
    <lineage>
        <taxon>Bacteria</taxon>
        <taxon>Bacillati</taxon>
        <taxon>Actinomycetota</taxon>
        <taxon>Actinomycetes</taxon>
        <taxon>Pseudonocardiales</taxon>
        <taxon>Pseudonocardiaceae</taxon>
        <taxon>Actinoalloteichus</taxon>
    </lineage>
</organism>
<dbReference type="Gene3D" id="3.40.1190.20">
    <property type="match status" value="1"/>
</dbReference>
<dbReference type="InterPro" id="IPR029056">
    <property type="entry name" value="Ribokinase-like"/>
</dbReference>
<dbReference type="SUPFAM" id="SSF52374">
    <property type="entry name" value="Nucleotidylyl transferase"/>
    <property type="match status" value="1"/>
</dbReference>
<dbReference type="SUPFAM" id="SSF53613">
    <property type="entry name" value="Ribokinase-like"/>
    <property type="match status" value="1"/>
</dbReference>
<dbReference type="NCBIfam" id="TIGR00125">
    <property type="entry name" value="cyt_tran_rel"/>
    <property type="match status" value="1"/>
</dbReference>